<accession>A0A0U1KY64</accession>
<dbReference type="Pfam" id="PF13479">
    <property type="entry name" value="AAA_24"/>
    <property type="match status" value="1"/>
</dbReference>
<gene>
    <name evidence="1" type="ORF">SpAn4DRAFT_5094</name>
</gene>
<dbReference type="SUPFAM" id="SSF52540">
    <property type="entry name" value="P-loop containing nucleoside triphosphate hydrolases"/>
    <property type="match status" value="1"/>
</dbReference>
<dbReference type="Gene3D" id="3.40.50.300">
    <property type="entry name" value="P-loop containing nucleotide triphosphate hydrolases"/>
    <property type="match status" value="1"/>
</dbReference>
<dbReference type="AlphaFoldDB" id="A0A0U1KY64"/>
<dbReference type="RefSeq" id="WP_021166843.1">
    <property type="nucleotide sequence ID" value="NZ_CTRP01000009.1"/>
</dbReference>
<sequence>MEFKPAQRKRAKLRLAIAGASGAGKSYSALVIASGMTTWNKIAVIDSENGSAELYAHLGTYSVLTIGAPYTPEKYIEAIKIAEQQGFEVIIIDSLSHAWTGEGGILDQQGKAADSKYKGNSWAAWRECTPKHNALVDAILKSSCHVIATMRSKTEYTQVTENGKSVVKKLGMAPIQRDGMEYEFTVFLDISAEHIAIASKDRTGLFDGQYFKPRAEIGEKLLAWLNCSTSQSIQLVIPVIPQVAPEVIPDVFTEDTPELANVYRIISAEAKTKGNGQVFAKIVLQQGDTHILAWSAQAEILDIPAGSLITAKMTAKQGTNVIEEYALVKAGEAA</sequence>
<dbReference type="InterPro" id="IPR027417">
    <property type="entry name" value="P-loop_NTPase"/>
</dbReference>
<keyword evidence="2" id="KW-1185">Reference proteome</keyword>
<dbReference type="Proteomes" id="UP000049855">
    <property type="component" value="Unassembled WGS sequence"/>
</dbReference>
<name>A0A0U1KY64_9FIRM</name>
<reference evidence="2" key="1">
    <citation type="submission" date="2015-03" db="EMBL/GenBank/DDBJ databases">
        <authorList>
            <person name="Nijsse Bart"/>
        </authorList>
    </citation>
    <scope>NUCLEOTIDE SEQUENCE [LARGE SCALE GENOMIC DNA]</scope>
</reference>
<evidence type="ECO:0000313" key="2">
    <source>
        <dbReference type="Proteomes" id="UP000049855"/>
    </source>
</evidence>
<evidence type="ECO:0000313" key="1">
    <source>
        <dbReference type="EMBL" id="CQR72205.1"/>
    </source>
</evidence>
<organism evidence="1 2">
    <name type="scientific">Sporomusa ovata</name>
    <dbReference type="NCBI Taxonomy" id="2378"/>
    <lineage>
        <taxon>Bacteria</taxon>
        <taxon>Bacillati</taxon>
        <taxon>Bacillota</taxon>
        <taxon>Negativicutes</taxon>
        <taxon>Selenomonadales</taxon>
        <taxon>Sporomusaceae</taxon>
        <taxon>Sporomusa</taxon>
    </lineage>
</organism>
<protein>
    <submittedName>
        <fullName evidence="1">Phage protein</fullName>
    </submittedName>
</protein>
<proteinExistence type="predicted"/>
<dbReference type="EMBL" id="CTRP01000009">
    <property type="protein sequence ID" value="CQR72205.1"/>
    <property type="molecule type" value="Genomic_DNA"/>
</dbReference>